<comment type="subcellular location">
    <subcellularLocation>
        <location evidence="7">Cytoplasm</location>
    </subcellularLocation>
</comment>
<organism evidence="9 10">
    <name type="scientific">Beggiatoa leptomitoformis</name>
    <dbReference type="NCBI Taxonomy" id="288004"/>
    <lineage>
        <taxon>Bacteria</taxon>
        <taxon>Pseudomonadati</taxon>
        <taxon>Pseudomonadota</taxon>
        <taxon>Gammaproteobacteria</taxon>
        <taxon>Thiotrichales</taxon>
        <taxon>Thiotrichaceae</taxon>
        <taxon>Beggiatoa</taxon>
    </lineage>
</organism>
<dbReference type="STRING" id="288004.AL038_08870"/>
<evidence type="ECO:0000256" key="6">
    <source>
        <dbReference type="ARBA" id="ARBA00029321"/>
    </source>
</evidence>
<dbReference type="NCBIfam" id="NF001211">
    <property type="entry name" value="PRK00179.1"/>
    <property type="match status" value="1"/>
</dbReference>
<dbReference type="EC" id="5.3.1.9" evidence="7"/>
<evidence type="ECO:0000256" key="7">
    <source>
        <dbReference type="HAMAP-Rule" id="MF_00473"/>
    </source>
</evidence>
<dbReference type="GO" id="GO:0005829">
    <property type="term" value="C:cytosol"/>
    <property type="evidence" value="ECO:0007669"/>
    <property type="project" value="TreeGrafter"/>
</dbReference>
<protein>
    <recommendedName>
        <fullName evidence="7">Glucose-6-phosphate isomerase</fullName>
        <shortName evidence="7">GPI</shortName>
        <ecNumber evidence="7">5.3.1.9</ecNumber>
    </recommendedName>
    <alternativeName>
        <fullName evidence="7">Phosphoglucose isomerase</fullName>
        <shortName evidence="7">PGI</shortName>
    </alternativeName>
    <alternativeName>
        <fullName evidence="7">Phosphohexose isomerase</fullName>
        <shortName evidence="7">PHI</shortName>
    </alternativeName>
</protein>
<comment type="function">
    <text evidence="7">Catalyzes the reversible isomerization of glucose-6-phosphate to fructose-6-phosphate.</text>
</comment>
<dbReference type="InterPro" id="IPR018189">
    <property type="entry name" value="Phosphoglucose_isomerase_CS"/>
</dbReference>
<evidence type="ECO:0000256" key="4">
    <source>
        <dbReference type="ARBA" id="ARBA00023152"/>
    </source>
</evidence>
<dbReference type="PRINTS" id="PR00662">
    <property type="entry name" value="G6PISOMERASE"/>
</dbReference>
<dbReference type="UniPathway" id="UPA00138"/>
<dbReference type="InterPro" id="IPR001672">
    <property type="entry name" value="G6P_Isomerase"/>
</dbReference>
<evidence type="ECO:0000313" key="9">
    <source>
        <dbReference type="EMBL" id="AUI69955.1"/>
    </source>
</evidence>
<dbReference type="Proteomes" id="UP000234271">
    <property type="component" value="Chromosome"/>
</dbReference>
<evidence type="ECO:0000256" key="5">
    <source>
        <dbReference type="ARBA" id="ARBA00023235"/>
    </source>
</evidence>
<dbReference type="Pfam" id="PF00342">
    <property type="entry name" value="PGI"/>
    <property type="match status" value="1"/>
</dbReference>
<dbReference type="FunFam" id="3.40.50.10490:FF:000004">
    <property type="entry name" value="Glucose-6-phosphate isomerase"/>
    <property type="match status" value="1"/>
</dbReference>
<accession>A0A2N9YHU4</accession>
<evidence type="ECO:0000256" key="2">
    <source>
        <dbReference type="ARBA" id="ARBA00006604"/>
    </source>
</evidence>
<proteinExistence type="inferred from homology"/>
<feature type="active site" evidence="7">
    <location>
        <position position="513"/>
    </location>
</feature>
<dbReference type="KEGG" id="blep:AL038_08870"/>
<dbReference type="InterPro" id="IPR046348">
    <property type="entry name" value="SIS_dom_sf"/>
</dbReference>
<keyword evidence="10" id="KW-1185">Reference proteome</keyword>
<dbReference type="PROSITE" id="PS00174">
    <property type="entry name" value="P_GLUCOSE_ISOMERASE_2"/>
    <property type="match status" value="1"/>
</dbReference>
<feature type="active site" evidence="7">
    <location>
        <position position="385"/>
    </location>
</feature>
<dbReference type="GO" id="GO:0006096">
    <property type="term" value="P:glycolytic process"/>
    <property type="evidence" value="ECO:0007669"/>
    <property type="project" value="UniProtKB-UniRule"/>
</dbReference>
<gene>
    <name evidence="7" type="primary">pgi</name>
    <name evidence="9" type="ORF">BLE401_15440</name>
</gene>
<dbReference type="GO" id="GO:0004347">
    <property type="term" value="F:glucose-6-phosphate isomerase activity"/>
    <property type="evidence" value="ECO:0007669"/>
    <property type="project" value="UniProtKB-UniRule"/>
</dbReference>
<dbReference type="InterPro" id="IPR023096">
    <property type="entry name" value="G6P_Isomerase_C"/>
</dbReference>
<dbReference type="PROSITE" id="PS51463">
    <property type="entry name" value="P_GLUCOSE_ISOMERASE_3"/>
    <property type="match status" value="1"/>
</dbReference>
<dbReference type="PANTHER" id="PTHR11469:SF1">
    <property type="entry name" value="GLUCOSE-6-PHOSPHATE ISOMERASE"/>
    <property type="match status" value="1"/>
</dbReference>
<dbReference type="UniPathway" id="UPA00109">
    <property type="reaction ID" value="UER00181"/>
</dbReference>
<dbReference type="SUPFAM" id="SSF53697">
    <property type="entry name" value="SIS domain"/>
    <property type="match status" value="1"/>
</dbReference>
<comment type="pathway">
    <text evidence="1 7 8">Carbohydrate degradation; glycolysis; D-glyceraldehyde 3-phosphate and glycerone phosphate from D-glucose: step 2/4.</text>
</comment>
<dbReference type="InterPro" id="IPR035476">
    <property type="entry name" value="SIS_PGI_1"/>
</dbReference>
<dbReference type="HAMAP" id="MF_00473">
    <property type="entry name" value="G6P_isomerase"/>
    <property type="match status" value="1"/>
</dbReference>
<dbReference type="CDD" id="cd05016">
    <property type="entry name" value="SIS_PGI_2"/>
    <property type="match status" value="1"/>
</dbReference>
<dbReference type="CDD" id="cd05015">
    <property type="entry name" value="SIS_PGI_1"/>
    <property type="match status" value="1"/>
</dbReference>
<comment type="catalytic activity">
    <reaction evidence="6 7 8">
        <text>alpha-D-glucose 6-phosphate = beta-D-fructose 6-phosphate</text>
        <dbReference type="Rhea" id="RHEA:11816"/>
        <dbReference type="ChEBI" id="CHEBI:57634"/>
        <dbReference type="ChEBI" id="CHEBI:58225"/>
        <dbReference type="EC" id="5.3.1.9"/>
    </reaction>
</comment>
<keyword evidence="5 7" id="KW-0413">Isomerase</keyword>
<keyword evidence="4 7" id="KW-0324">Glycolysis</keyword>
<dbReference type="AlphaFoldDB" id="A0A2N9YHU4"/>
<dbReference type="InterPro" id="IPR035482">
    <property type="entry name" value="SIS_PGI_2"/>
</dbReference>
<reference evidence="10" key="1">
    <citation type="submission" date="2016-12" db="EMBL/GenBank/DDBJ databases">
        <title>Complete Genome Sequence of Beggiatoa leptomitiformis D-401.</title>
        <authorList>
            <person name="Fomenkov A."/>
            <person name="Vincze T."/>
            <person name="Grabovich M."/>
            <person name="Anton B.P."/>
            <person name="Dubinina G."/>
            <person name="Orlova M."/>
            <person name="Belousova E."/>
            <person name="Roberts R.J."/>
        </authorList>
    </citation>
    <scope>NUCLEOTIDE SEQUENCE [LARGE SCALE GENOMIC DNA]</scope>
    <source>
        <strain evidence="10">D-401</strain>
    </source>
</reference>
<dbReference type="Gene3D" id="3.40.50.10490">
    <property type="entry name" value="Glucose-6-phosphate isomerase like protein, domain 1"/>
    <property type="match status" value="2"/>
</dbReference>
<evidence type="ECO:0000256" key="3">
    <source>
        <dbReference type="ARBA" id="ARBA00022432"/>
    </source>
</evidence>
<evidence type="ECO:0000313" key="10">
    <source>
        <dbReference type="Proteomes" id="UP000234271"/>
    </source>
</evidence>
<dbReference type="GO" id="GO:0097367">
    <property type="term" value="F:carbohydrate derivative binding"/>
    <property type="evidence" value="ECO:0007669"/>
    <property type="project" value="InterPro"/>
</dbReference>
<feature type="active site" description="Proton donor" evidence="7">
    <location>
        <position position="354"/>
    </location>
</feature>
<evidence type="ECO:0000256" key="1">
    <source>
        <dbReference type="ARBA" id="ARBA00004926"/>
    </source>
</evidence>
<comment type="pathway">
    <text evidence="7">Carbohydrate biosynthesis; gluconeogenesis.</text>
</comment>
<dbReference type="PANTHER" id="PTHR11469">
    <property type="entry name" value="GLUCOSE-6-PHOSPHATE ISOMERASE"/>
    <property type="match status" value="1"/>
</dbReference>
<evidence type="ECO:0000256" key="8">
    <source>
        <dbReference type="RuleBase" id="RU000612"/>
    </source>
</evidence>
<dbReference type="Gene3D" id="1.10.1390.10">
    <property type="match status" value="1"/>
</dbReference>
<keyword evidence="7" id="KW-0963">Cytoplasm</keyword>
<keyword evidence="3 7" id="KW-0312">Gluconeogenesis</keyword>
<dbReference type="GO" id="GO:0006094">
    <property type="term" value="P:gluconeogenesis"/>
    <property type="evidence" value="ECO:0007669"/>
    <property type="project" value="UniProtKB-UniRule"/>
</dbReference>
<sequence length="548" mass="60808">MSTLISHTPIWQALQTHQRTLTAVHLRDLFAQDPQRFVKYSLSACGLFLDFSKNHLTGETFNLLLDLARKVALESRIEQLFQGDNVNNTEQRAALHTALRNHSQYPILVDNKDVMPAVNAVLAKMRQFSETVNQGKWLGYTGKRIDTLVNIGIGGSDLGPLMVVRALKAFHIQPLRAYFVSNADSTQLAEILADCNPETTLFIVASKTFSTQETLLNAHSARRWLIEKLGTPMAVARHFVAVSTNTQLVQDFGIDTANMFEFWGWVGGRYSLWSAIGLSIAVMIGMDNFEQLLAGAHAMDRHFASAPLAENMPVILGLLGVWYSSFWSANTHVILPYDVALEHFPAYLQQLVMESLGKQVTKQGINVDYATCPISWGTLGNNGQHAFYQLLHQGTQLVPADFLVAIESQHSLGEHQFAVLSNALAQAHVLMQGRTVAETRETLQVTGLQAEALEAAIPHRVFKGNQPSNTLVYQKLTPQVLGALIALYEHKTFVQSVCWGINAFDQWGVELGKQMASTFLTELKNTKPSQGYNSSTDGLLNYIKTRLV</sequence>
<dbReference type="EMBL" id="CP018889">
    <property type="protein sequence ID" value="AUI69955.1"/>
    <property type="molecule type" value="Genomic_DNA"/>
</dbReference>
<dbReference type="GO" id="GO:0051156">
    <property type="term" value="P:glucose 6-phosphate metabolic process"/>
    <property type="evidence" value="ECO:0007669"/>
    <property type="project" value="TreeGrafter"/>
</dbReference>
<dbReference type="RefSeq" id="WP_062151960.1">
    <property type="nucleotide sequence ID" value="NZ_CP012373.2"/>
</dbReference>
<comment type="similarity">
    <text evidence="2 7 8">Belongs to the GPI family.</text>
</comment>
<dbReference type="GO" id="GO:0048029">
    <property type="term" value="F:monosaccharide binding"/>
    <property type="evidence" value="ECO:0007669"/>
    <property type="project" value="TreeGrafter"/>
</dbReference>
<name>A0A2N9YHU4_9GAMM</name>
<dbReference type="OrthoDB" id="140919at2"/>